<feature type="binding site" evidence="23">
    <location>
        <position position="944"/>
    </location>
    <ligand>
        <name>S-adenosyl-L-methionine</name>
        <dbReference type="ChEBI" id="CHEBI:59789"/>
    </ligand>
</feature>
<dbReference type="InterPro" id="IPR011822">
    <property type="entry name" value="MetH"/>
</dbReference>
<dbReference type="SUPFAM" id="SSF51717">
    <property type="entry name" value="Dihydropteroate synthetase-like"/>
    <property type="match status" value="1"/>
</dbReference>
<feature type="domain" description="Hcy-binding" evidence="25">
    <location>
        <begin position="6"/>
        <end position="326"/>
    </location>
</feature>
<comment type="cofactor">
    <cofactor evidence="2 21 24">
        <name>Zn(2+)</name>
        <dbReference type="ChEBI" id="CHEBI:29105"/>
    </cofactor>
</comment>
<dbReference type="PROSITE" id="PS50970">
    <property type="entry name" value="HCY"/>
    <property type="match status" value="1"/>
</dbReference>
<keyword evidence="12 21" id="KW-0949">S-adenosyl-L-methionine</keyword>
<dbReference type="Pfam" id="PF02965">
    <property type="entry name" value="Met_synt_B12"/>
    <property type="match status" value="1"/>
</dbReference>
<gene>
    <name evidence="30" type="primary">metH</name>
    <name evidence="30" type="ORF">FRC96_14330</name>
</gene>
<evidence type="ECO:0000259" key="25">
    <source>
        <dbReference type="PROSITE" id="PS50970"/>
    </source>
</evidence>
<dbReference type="PIRSF" id="PIRSF000381">
    <property type="entry name" value="MetH"/>
    <property type="match status" value="1"/>
</dbReference>
<feature type="binding site" description="axial binding residue" evidence="22">
    <location>
        <position position="758"/>
    </location>
    <ligand>
        <name>methylcob(III)alamin</name>
        <dbReference type="ChEBI" id="CHEBI:28115"/>
    </ligand>
    <ligandPart>
        <name>Co</name>
        <dbReference type="ChEBI" id="CHEBI:27638"/>
    </ligandPart>
</feature>
<dbReference type="InterPro" id="IPR036724">
    <property type="entry name" value="Cobalamin-bd_sf"/>
</dbReference>
<evidence type="ECO:0000256" key="6">
    <source>
        <dbReference type="ARBA" id="ARBA00012032"/>
    </source>
</evidence>
<dbReference type="InterPro" id="IPR033706">
    <property type="entry name" value="Met_synthase_B12-bd"/>
</dbReference>
<evidence type="ECO:0000256" key="1">
    <source>
        <dbReference type="ARBA" id="ARBA00001700"/>
    </source>
</evidence>
<evidence type="ECO:0000256" key="10">
    <source>
        <dbReference type="ARBA" id="ARBA00022628"/>
    </source>
</evidence>
<dbReference type="GO" id="GO:0032259">
    <property type="term" value="P:methylation"/>
    <property type="evidence" value="ECO:0007669"/>
    <property type="project" value="UniProtKB-KW"/>
</dbReference>
<evidence type="ECO:0000259" key="28">
    <source>
        <dbReference type="PROSITE" id="PS51332"/>
    </source>
</evidence>
<evidence type="ECO:0000256" key="22">
    <source>
        <dbReference type="PIRSR" id="PIRSR000381-1"/>
    </source>
</evidence>
<dbReference type="UniPathway" id="UPA00051">
    <property type="reaction ID" value="UER00081"/>
</dbReference>
<keyword evidence="14" id="KW-0677">Repeat</keyword>
<evidence type="ECO:0000313" key="31">
    <source>
        <dbReference type="Proteomes" id="UP000321046"/>
    </source>
</evidence>
<dbReference type="PROSITE" id="PS51337">
    <property type="entry name" value="B12_BINDING_NTER"/>
    <property type="match status" value="1"/>
</dbReference>
<keyword evidence="11 21" id="KW-0808">Transferase</keyword>
<evidence type="ECO:0000259" key="26">
    <source>
        <dbReference type="PROSITE" id="PS50972"/>
    </source>
</evidence>
<dbReference type="RefSeq" id="WP_146975351.1">
    <property type="nucleotide sequence ID" value="NZ_VOSL01000056.1"/>
</dbReference>
<feature type="binding site" evidence="23">
    <location>
        <position position="803"/>
    </location>
    <ligand>
        <name>methylcob(III)alamin</name>
        <dbReference type="ChEBI" id="CHEBI:28115"/>
    </ligand>
</feature>
<comment type="catalytic activity">
    <reaction evidence="1 21">
        <text>(6S)-5-methyl-5,6,7,8-tetrahydrofolate + L-homocysteine = (6S)-5,6,7,8-tetrahydrofolate + L-methionine</text>
        <dbReference type="Rhea" id="RHEA:11172"/>
        <dbReference type="ChEBI" id="CHEBI:18608"/>
        <dbReference type="ChEBI" id="CHEBI:57453"/>
        <dbReference type="ChEBI" id="CHEBI:57844"/>
        <dbReference type="ChEBI" id="CHEBI:58199"/>
        <dbReference type="EC" id="2.1.1.13"/>
    </reaction>
</comment>
<dbReference type="InterPro" id="IPR011005">
    <property type="entry name" value="Dihydropteroate_synth-like_sf"/>
</dbReference>
<dbReference type="EC" id="2.1.1.13" evidence="6 20"/>
<accession>A0A5C6X684</accession>
<evidence type="ECO:0000256" key="8">
    <source>
        <dbReference type="ARBA" id="ARBA00022603"/>
    </source>
</evidence>
<dbReference type="CDD" id="cd00740">
    <property type="entry name" value="MeTr"/>
    <property type="match status" value="1"/>
</dbReference>
<dbReference type="Gene3D" id="3.40.50.280">
    <property type="entry name" value="Cobalamin-binding domain"/>
    <property type="match status" value="1"/>
</dbReference>
<dbReference type="Gene3D" id="3.20.20.20">
    <property type="entry name" value="Dihydropteroate synthase-like"/>
    <property type="match status" value="1"/>
</dbReference>
<dbReference type="FunFam" id="3.20.20.20:FF:000002">
    <property type="entry name" value="Methionine synthase"/>
    <property type="match status" value="1"/>
</dbReference>
<keyword evidence="9 21" id="KW-0028">Amino-acid biosynthesis</keyword>
<dbReference type="InterPro" id="IPR006158">
    <property type="entry name" value="Cobalamin-bd"/>
</dbReference>
<feature type="domain" description="Pterin-binding" evidence="26">
    <location>
        <begin position="357"/>
        <end position="617"/>
    </location>
</feature>
<keyword evidence="16 21" id="KW-0486">Methionine biosynthesis</keyword>
<keyword evidence="13 21" id="KW-0479">Metal-binding</keyword>
<dbReference type="FunFam" id="3.20.20.330:FF:000001">
    <property type="entry name" value="Methionine synthase"/>
    <property type="match status" value="1"/>
</dbReference>
<feature type="binding site" evidence="22 24">
    <location>
        <position position="311"/>
    </location>
    <ligand>
        <name>Zn(2+)</name>
        <dbReference type="ChEBI" id="CHEBI:29105"/>
    </ligand>
</feature>
<evidence type="ECO:0000256" key="2">
    <source>
        <dbReference type="ARBA" id="ARBA00001947"/>
    </source>
</evidence>
<evidence type="ECO:0000256" key="3">
    <source>
        <dbReference type="ARBA" id="ARBA00001956"/>
    </source>
</evidence>
<feature type="domain" description="B12-binding N-terminal" evidence="29">
    <location>
        <begin position="647"/>
        <end position="741"/>
    </location>
</feature>
<evidence type="ECO:0000256" key="12">
    <source>
        <dbReference type="ARBA" id="ARBA00022691"/>
    </source>
</evidence>
<feature type="binding site" evidence="22 24">
    <location>
        <position position="312"/>
    </location>
    <ligand>
        <name>Zn(2+)</name>
        <dbReference type="ChEBI" id="CHEBI:29105"/>
    </ligand>
</feature>
<dbReference type="SUPFAM" id="SSF52242">
    <property type="entry name" value="Cobalamin (vitamin B12)-binding domain"/>
    <property type="match status" value="1"/>
</dbReference>
<dbReference type="NCBIfam" id="NF007024">
    <property type="entry name" value="PRK09490.1"/>
    <property type="match status" value="1"/>
</dbReference>
<dbReference type="EMBL" id="VOSL01000056">
    <property type="protein sequence ID" value="TXD34207.1"/>
    <property type="molecule type" value="Genomic_DNA"/>
</dbReference>
<keyword evidence="10 21" id="KW-0846">Cobalamin</keyword>
<dbReference type="CDD" id="cd02069">
    <property type="entry name" value="methionine_synthase_B12_BD"/>
    <property type="match status" value="1"/>
</dbReference>
<sequence length="1223" mass="135383">MDESKVSGIEAALNERILVLDGAMGTMIQRHKLQEADFRGERFADHPSPLQGNNDLLAMTRPDVIGAIHREYLEAGADIIETNTFNAQRISMADYDLEDIVYELNVAAAKLAVEVAREVSARPGERPRFVAGSVGPTNRALSMSPDVNRPMYRAVSFDEIREAYAEQIEGLMDGGVDLLLAETVFDTLNLKAFIVAMEEVFERRGERLPLMISVTITDRSGRTLSGQTIEAFWTSVAHARPLSVGINCALGAEEMRPFMGELARIAPIYTSCYPNAGLPNEFGEYEQSAAQMATIIEEFAQQGWLNVVGGCCGTTPEHIGAIAERVSTYAPRVPPAGDTLTRFSGLEPCVLRPDANFTMVGERTNVTGSRKFARLIRAEDYEEALSVARHQVEGGANILDINVDDGMLDSAKVMTDFLNLIATEPEISKLPIMIDSSRWEVIEAGLKCVQGKAIVNSISLKEGEEVFRRQAETIRRYGAAVVVMLFDEEGQAVTLEHRRRIAHRAVAILKDVGFGAQDIIFDANILTVGTGMAEHDDYAVGFIEGVRAIKSEIEGVKTVGGVSNVSFSFRGQDAVREAINAAFLYHAIKAGLDMGIVNAGQIEVYDEINPELLELVEDMLLNRRPDATERLVDFSTSYSADPRREASEAKWREGTVEERLKHALVKGIVDYVDVDVNEALELYPRALDIIEGPLMAGMGVVGDLFGEGKMFLPQVVKSARAMKKAVAILLPRMEAEKEDGEAEGRGTIVMATVKGDVHDIGKNIVGVVLGCNNYEVVDLGVMVPAEQILDAVEEHHADVLGLSGLITPSLDEMVHVASEMERRGMKVPLLIGGATTSRRHTSIKISPNYSGAVVHVVDASRVGAAVGGLLGDEKEAYIEENREQQARDREIYKQRNKRPLLSLEEARARRTPIAFKPEDIATPSFLGVRQIDDLSLEALIPYIDWTPFFVAWEIRGAYPQVLDDERYREIARETFDNGRRMLDQIVADRSLRASAAWGFFPANAEGDDILLFEDETRQTVQERLCMLRQQRKRHGEEQANRCLADYVAPVASGLDDYIGAFAVCAGHGVDELVARYHADHDDYRAIMVKVLADRLAEAFAEYLHRQAREAWGYGRGESLSNEELIAEKYRGIRPAPGYPACPDHTEKAKLWELLDVERRAGLKLTESFAMWPTAAVSGWYFGHPEARYLRVGDVGEDQIKDYARRKQMSVAEVERWLAPNLGY</sequence>
<evidence type="ECO:0000256" key="21">
    <source>
        <dbReference type="PIRNR" id="PIRNR000381"/>
    </source>
</evidence>
<dbReference type="SUPFAM" id="SSF47644">
    <property type="entry name" value="Methionine synthase domain"/>
    <property type="match status" value="1"/>
</dbReference>
<dbReference type="GO" id="GO:0046653">
    <property type="term" value="P:tetrahydrofolate metabolic process"/>
    <property type="evidence" value="ECO:0007669"/>
    <property type="project" value="TreeGrafter"/>
</dbReference>
<dbReference type="PROSITE" id="PS50972">
    <property type="entry name" value="PTERIN_BINDING"/>
    <property type="match status" value="1"/>
</dbReference>
<feature type="binding site" evidence="23">
    <location>
        <position position="807"/>
    </location>
    <ligand>
        <name>methylcob(III)alamin</name>
        <dbReference type="ChEBI" id="CHEBI:28115"/>
    </ligand>
</feature>
<dbReference type="PANTHER" id="PTHR45833:SF1">
    <property type="entry name" value="METHIONINE SYNTHASE"/>
    <property type="match status" value="1"/>
</dbReference>
<dbReference type="Pfam" id="PF02574">
    <property type="entry name" value="S-methyl_trans"/>
    <property type="match status" value="1"/>
</dbReference>
<dbReference type="Proteomes" id="UP000321046">
    <property type="component" value="Unassembled WGS sequence"/>
</dbReference>
<dbReference type="Gene3D" id="1.10.1240.10">
    <property type="entry name" value="Methionine synthase domain"/>
    <property type="match status" value="1"/>
</dbReference>
<feature type="binding site" evidence="23">
    <location>
        <begin position="755"/>
        <end position="759"/>
    </location>
    <ligand>
        <name>methylcob(III)alamin</name>
        <dbReference type="ChEBI" id="CHEBI:28115"/>
    </ligand>
</feature>
<dbReference type="Gene3D" id="1.10.288.10">
    <property type="entry name" value="Cobalamin-dependent Methionine Synthase, domain 2"/>
    <property type="match status" value="1"/>
</dbReference>
<evidence type="ECO:0000313" key="30">
    <source>
        <dbReference type="EMBL" id="TXD34207.1"/>
    </source>
</evidence>
<evidence type="ECO:0000256" key="5">
    <source>
        <dbReference type="ARBA" id="ARBA00010398"/>
    </source>
</evidence>
<dbReference type="SUPFAM" id="SSF82282">
    <property type="entry name" value="Homocysteine S-methyltransferase"/>
    <property type="match status" value="1"/>
</dbReference>
<reference evidence="30 31" key="1">
    <citation type="submission" date="2019-08" db="EMBL/GenBank/DDBJ databases">
        <title>Bradymonadales sp. TMQ2.</title>
        <authorList>
            <person name="Liang Q."/>
        </authorList>
    </citation>
    <scope>NUCLEOTIDE SEQUENCE [LARGE SCALE GENOMIC DNA]</scope>
    <source>
        <strain evidence="30 31">TMQ2</strain>
    </source>
</reference>
<dbReference type="Gene3D" id="3.10.196.10">
    <property type="entry name" value="Vitamin B12-dependent methionine synthase, activation domain"/>
    <property type="match status" value="1"/>
</dbReference>
<dbReference type="InterPro" id="IPR003759">
    <property type="entry name" value="Cbl-bd_cap"/>
</dbReference>
<dbReference type="GO" id="GO:0005829">
    <property type="term" value="C:cytosol"/>
    <property type="evidence" value="ECO:0007669"/>
    <property type="project" value="TreeGrafter"/>
</dbReference>
<feature type="domain" description="B12-binding" evidence="28">
    <location>
        <begin position="745"/>
        <end position="880"/>
    </location>
</feature>
<feature type="binding site" evidence="23">
    <location>
        <position position="691"/>
    </location>
    <ligand>
        <name>methylcob(III)alamin</name>
        <dbReference type="ChEBI" id="CHEBI:28115"/>
    </ligand>
</feature>
<dbReference type="PROSITE" id="PS51332">
    <property type="entry name" value="B12_BINDING"/>
    <property type="match status" value="1"/>
</dbReference>
<dbReference type="GO" id="GO:0050667">
    <property type="term" value="P:homocysteine metabolic process"/>
    <property type="evidence" value="ECO:0007669"/>
    <property type="project" value="TreeGrafter"/>
</dbReference>
<dbReference type="GO" id="GO:0008705">
    <property type="term" value="F:methionine synthase activity"/>
    <property type="evidence" value="ECO:0007669"/>
    <property type="project" value="UniProtKB-UniRule"/>
</dbReference>
<evidence type="ECO:0000256" key="9">
    <source>
        <dbReference type="ARBA" id="ARBA00022605"/>
    </source>
</evidence>
<evidence type="ECO:0000256" key="23">
    <source>
        <dbReference type="PIRSR" id="PIRSR000381-2"/>
    </source>
</evidence>
<organism evidence="30 31">
    <name type="scientific">Lujinxingia vulgaris</name>
    <dbReference type="NCBI Taxonomy" id="2600176"/>
    <lineage>
        <taxon>Bacteria</taxon>
        <taxon>Deltaproteobacteria</taxon>
        <taxon>Bradymonadales</taxon>
        <taxon>Lujinxingiaceae</taxon>
        <taxon>Lujinxingia</taxon>
    </lineage>
</organism>
<evidence type="ECO:0000256" key="16">
    <source>
        <dbReference type="ARBA" id="ARBA00023167"/>
    </source>
</evidence>
<evidence type="ECO:0000256" key="18">
    <source>
        <dbReference type="ARBA" id="ARBA00025552"/>
    </source>
</evidence>
<dbReference type="Pfam" id="PF02310">
    <property type="entry name" value="B12-binding"/>
    <property type="match status" value="1"/>
</dbReference>
<evidence type="ECO:0000259" key="29">
    <source>
        <dbReference type="PROSITE" id="PS51337"/>
    </source>
</evidence>
<dbReference type="GO" id="GO:0031419">
    <property type="term" value="F:cobalamin binding"/>
    <property type="evidence" value="ECO:0007669"/>
    <property type="project" value="UniProtKB-UniRule"/>
</dbReference>
<feature type="binding site" evidence="23">
    <location>
        <position position="1133"/>
    </location>
    <ligand>
        <name>S-adenosyl-L-methionine</name>
        <dbReference type="ChEBI" id="CHEBI:59789"/>
    </ligand>
</feature>
<evidence type="ECO:0000256" key="17">
    <source>
        <dbReference type="ARBA" id="ARBA00023285"/>
    </source>
</evidence>
<dbReference type="InterPro" id="IPR003726">
    <property type="entry name" value="HCY_dom"/>
</dbReference>
<evidence type="ECO:0000256" key="20">
    <source>
        <dbReference type="NCBIfam" id="TIGR02082"/>
    </source>
</evidence>
<evidence type="ECO:0000256" key="24">
    <source>
        <dbReference type="PROSITE-ProRule" id="PRU00333"/>
    </source>
</evidence>
<dbReference type="Gene3D" id="3.20.20.330">
    <property type="entry name" value="Homocysteine-binding-like domain"/>
    <property type="match status" value="1"/>
</dbReference>
<keyword evidence="17 21" id="KW-0170">Cobalt</keyword>
<dbReference type="GO" id="GO:0008270">
    <property type="term" value="F:zinc ion binding"/>
    <property type="evidence" value="ECO:0007669"/>
    <property type="project" value="UniProtKB-UniRule"/>
</dbReference>
<comment type="cofactor">
    <cofactor evidence="3 21 22">
        <name>methylcob(III)alamin</name>
        <dbReference type="ChEBI" id="CHEBI:28115"/>
    </cofactor>
</comment>
<dbReference type="InterPro" id="IPR050554">
    <property type="entry name" value="Met_Synthase/Corrinoid"/>
</dbReference>
<evidence type="ECO:0000256" key="19">
    <source>
        <dbReference type="ARBA" id="ARBA00031040"/>
    </source>
</evidence>
<dbReference type="OrthoDB" id="9803687at2"/>
<comment type="domain">
    <text evidence="21">Modular enzyme with four functionally distinct domains. The isolated Hcy-binding domain catalyzes methyl transfer from free methylcobalamin to homocysteine. The Hcy-binding domain in association with the pterin-binding domain catalyzes the methylation of cob(I)alamin by methyltetrahydrofolate and the methylation of homocysteine. The B12-binding domain binds the cofactor. The AdoMet activation domain binds S-adenosyl-L-methionine. Under aerobic conditions cob(I)alamin can be converted to inactive cob(II)alamin. Reductive methylation by S-adenosyl-L-methionine and flavodoxin regenerates methylcobalamin.</text>
</comment>
<evidence type="ECO:0000256" key="14">
    <source>
        <dbReference type="ARBA" id="ARBA00022737"/>
    </source>
</evidence>
<name>A0A5C6X684_9DELT</name>
<proteinExistence type="inferred from homology"/>
<dbReference type="PROSITE" id="PS50974">
    <property type="entry name" value="ADOMET_ACTIVATION"/>
    <property type="match status" value="1"/>
</dbReference>
<dbReference type="SMART" id="SM01018">
    <property type="entry name" value="B12-binding_2"/>
    <property type="match status" value="1"/>
</dbReference>
<dbReference type="Pfam" id="PF00809">
    <property type="entry name" value="Pterin_bind"/>
    <property type="match status" value="1"/>
</dbReference>
<comment type="similarity">
    <text evidence="5">Belongs to the vitamin-B12 dependent methionine synthase family.</text>
</comment>
<dbReference type="InterPro" id="IPR036589">
    <property type="entry name" value="HCY_dom_sf"/>
</dbReference>
<feature type="domain" description="AdoMet activation" evidence="27">
    <location>
        <begin position="894"/>
        <end position="1223"/>
    </location>
</feature>
<keyword evidence="15 21" id="KW-0862">Zinc</keyword>
<evidence type="ECO:0000256" key="15">
    <source>
        <dbReference type="ARBA" id="ARBA00022833"/>
    </source>
</evidence>
<evidence type="ECO:0000256" key="13">
    <source>
        <dbReference type="ARBA" id="ARBA00022723"/>
    </source>
</evidence>
<evidence type="ECO:0000256" key="7">
    <source>
        <dbReference type="ARBA" id="ARBA00013998"/>
    </source>
</evidence>
<dbReference type="InterPro" id="IPR004223">
    <property type="entry name" value="VitB12-dep_Met_synth_activ_dom"/>
</dbReference>
<dbReference type="FunFam" id="1.10.1240.10:FF:000001">
    <property type="entry name" value="Methionine synthase"/>
    <property type="match status" value="1"/>
</dbReference>
<feature type="binding site" evidence="23">
    <location>
        <position position="859"/>
    </location>
    <ligand>
        <name>methylcob(III)alamin</name>
        <dbReference type="ChEBI" id="CHEBI:28115"/>
    </ligand>
</feature>
<dbReference type="InterPro" id="IPR000489">
    <property type="entry name" value="Pterin-binding_dom"/>
</dbReference>
<dbReference type="NCBIfam" id="TIGR02082">
    <property type="entry name" value="metH"/>
    <property type="match status" value="1"/>
</dbReference>
<comment type="function">
    <text evidence="18 21">Catalyzes the transfer of a methyl group from methyl-cobalamin to homocysteine, yielding enzyme-bound cob(I)alamin and methionine. Subsequently, remethylates the cofactor using methyltetrahydrofolate.</text>
</comment>
<evidence type="ECO:0000256" key="4">
    <source>
        <dbReference type="ARBA" id="ARBA00005178"/>
    </source>
</evidence>
<dbReference type="Pfam" id="PF02607">
    <property type="entry name" value="B12-binding_2"/>
    <property type="match status" value="1"/>
</dbReference>
<dbReference type="AlphaFoldDB" id="A0A5C6X684"/>
<comment type="pathway">
    <text evidence="4 21">Amino-acid biosynthesis; L-methionine biosynthesis via de novo pathway; L-methionine from L-homocysteine (MetH route): step 1/1.</text>
</comment>
<evidence type="ECO:0000256" key="11">
    <source>
        <dbReference type="ARBA" id="ARBA00022679"/>
    </source>
</evidence>
<dbReference type="SUPFAM" id="SSF56507">
    <property type="entry name" value="Methionine synthase activation domain-like"/>
    <property type="match status" value="1"/>
</dbReference>
<dbReference type="PANTHER" id="PTHR45833">
    <property type="entry name" value="METHIONINE SYNTHASE"/>
    <property type="match status" value="1"/>
</dbReference>
<feature type="binding site" evidence="22 24">
    <location>
        <position position="248"/>
    </location>
    <ligand>
        <name>Zn(2+)</name>
        <dbReference type="ChEBI" id="CHEBI:29105"/>
    </ligand>
</feature>
<evidence type="ECO:0000259" key="27">
    <source>
        <dbReference type="PROSITE" id="PS50974"/>
    </source>
</evidence>
<keyword evidence="8 21" id="KW-0489">Methyltransferase</keyword>
<dbReference type="InterPro" id="IPR036594">
    <property type="entry name" value="Meth_synthase_dom"/>
</dbReference>
<comment type="caution">
    <text evidence="30">The sequence shown here is derived from an EMBL/GenBank/DDBJ whole genome shotgun (WGS) entry which is preliminary data.</text>
</comment>
<dbReference type="InterPro" id="IPR037010">
    <property type="entry name" value="VitB12-dep_Met_synth_activ_sf"/>
</dbReference>
<protein>
    <recommendedName>
        <fullName evidence="7 20">Methionine synthase</fullName>
        <ecNumber evidence="6 20">2.1.1.13</ecNumber>
    </recommendedName>
    <alternativeName>
        <fullName evidence="19 21">5-methyltetrahydrofolate--homocysteine methyltransferase</fullName>
    </alternativeName>
</protein>